<dbReference type="PROSITE" id="PS50972">
    <property type="entry name" value="PTERIN_BINDING"/>
    <property type="match status" value="1"/>
</dbReference>
<gene>
    <name evidence="3" type="ORF">J5U23_01184</name>
</gene>
<reference evidence="3" key="1">
    <citation type="journal article" date="2021" name="Environ. Microbiol.">
        <title>New insights into the diversity and evolution of the archaeal mobilome from three complete genomes of Saccharolobus shibatae.</title>
        <authorList>
            <person name="Medvedeva S."/>
            <person name="Brandt D."/>
            <person name="Cvirkaite-Krupovic V."/>
            <person name="Liu Y."/>
            <person name="Severinov K."/>
            <person name="Ishino S."/>
            <person name="Ishino Y."/>
            <person name="Prangishvili D."/>
            <person name="Kalinowski J."/>
            <person name="Krupovic M."/>
        </authorList>
    </citation>
    <scope>NUCLEOTIDE SEQUENCE</scope>
    <source>
        <strain evidence="3">B12</strain>
    </source>
</reference>
<dbReference type="Proteomes" id="UP000694018">
    <property type="component" value="Chromosome"/>
</dbReference>
<evidence type="ECO:0000313" key="3">
    <source>
        <dbReference type="EMBL" id="QXJ28315.1"/>
    </source>
</evidence>
<dbReference type="InterPro" id="IPR005236">
    <property type="entry name" value="Dihydropt_synth"/>
</dbReference>
<name>A0A8F5BNA6_SACSH</name>
<accession>A0A8F5BNA6</accession>
<evidence type="ECO:0000256" key="1">
    <source>
        <dbReference type="SAM" id="Coils"/>
    </source>
</evidence>
<feature type="coiled-coil region" evidence="1">
    <location>
        <begin position="109"/>
        <end position="136"/>
    </location>
</feature>
<dbReference type="Pfam" id="PF20123">
    <property type="entry name" value="DUF6513"/>
    <property type="match status" value="1"/>
</dbReference>
<dbReference type="GeneID" id="65562776"/>
<dbReference type="Pfam" id="PF14251">
    <property type="entry name" value="PterinBD-DUF4346"/>
    <property type="match status" value="1"/>
</dbReference>
<evidence type="ECO:0000259" key="2">
    <source>
        <dbReference type="PROSITE" id="PS50972"/>
    </source>
</evidence>
<dbReference type="KEGG" id="sshi:J5U23_01184"/>
<feature type="domain" description="Pterin-binding" evidence="2">
    <location>
        <begin position="96"/>
        <end position="360"/>
    </location>
</feature>
<keyword evidence="1" id="KW-0175">Coiled coil</keyword>
<dbReference type="InterPro" id="IPR025595">
    <property type="entry name" value="PterinBD-DUF4346"/>
</dbReference>
<dbReference type="EMBL" id="CP077717">
    <property type="protein sequence ID" value="QXJ28315.1"/>
    <property type="molecule type" value="Genomic_DNA"/>
</dbReference>
<dbReference type="RefSeq" id="WP_218261407.1">
    <property type="nucleotide sequence ID" value="NZ_CP077717.1"/>
</dbReference>
<dbReference type="InterPro" id="IPR000489">
    <property type="entry name" value="Pterin-binding_dom"/>
</dbReference>
<organism evidence="3 4">
    <name type="scientific">Saccharolobus shibatae (strain ATCC 51178 / DSM 5389 / JCM 8931 / NBRC 15437 / B12)</name>
    <name type="common">Sulfolobus shibatae</name>
    <dbReference type="NCBI Taxonomy" id="523848"/>
    <lineage>
        <taxon>Archaea</taxon>
        <taxon>Thermoproteota</taxon>
        <taxon>Thermoprotei</taxon>
        <taxon>Sulfolobales</taxon>
        <taxon>Sulfolobaceae</taxon>
        <taxon>Saccharolobus</taxon>
    </lineage>
</organism>
<dbReference type="AlphaFoldDB" id="A0A8F5BNA6"/>
<evidence type="ECO:0000313" key="4">
    <source>
        <dbReference type="Proteomes" id="UP000694018"/>
    </source>
</evidence>
<proteinExistence type="predicted"/>
<sequence length="499" mass="56310">MKVLVVTGTLAAPILSEVAKNIKDTKVEIKVLNYPVASLMSTKFIAENLKQTKYDVDYILLPGMVYGDAKIVEEVTGVKTFKGTEEAWDLPRVIEALKNGVQLSTTEPADKIIGKMDNIEEKLRKIEEEAKISFEINGVKITTYPPPFRIFLEIDNKQEFEKLERLRKNINVVVLGLPVGHYDLDEVKNKVKQLVDYGYVVGIDAESPRELKEGVRAGASFVFNLNETNLEELEEIRKEAAFVVAPFNTENRGEITVDLVIKAKQKGFDKLIADPVLSPPLRGLVNSIIEYKYVRTKLQDIPILMGILNVTELIDADSLGVNALLSAIAGELGISNLLIMEKGKTKWSSWELSQATKMISIALKENRLPKDIGIDLLVLKDKRRFRENFGADVIVNEYIEPEMDKSGFAKIFVSEDGFGVKWIGKNKVTIKGKNGLSIGRELVRRVKDISKEHAVYIGYELAKAEIAYQLDKNYIQDKPLFKKIINDNFHTEHDKKRDR</sequence>
<dbReference type="NCBIfam" id="TIGR00284">
    <property type="entry name" value="dihydropteroate synthase-like protein"/>
    <property type="match status" value="1"/>
</dbReference>
<dbReference type="GO" id="GO:0042558">
    <property type="term" value="P:pteridine-containing compound metabolic process"/>
    <property type="evidence" value="ECO:0007669"/>
    <property type="project" value="InterPro"/>
</dbReference>
<protein>
    <submittedName>
        <fullName evidence="3">Dihydropteroate synthase-like protein</fullName>
    </submittedName>
</protein>
<dbReference type="InterPro" id="IPR045406">
    <property type="entry name" value="DUF6513"/>
</dbReference>
<dbReference type="OrthoDB" id="70327at2157"/>